<dbReference type="AlphaFoldDB" id="A0A8S0QAH3"/>
<feature type="transmembrane region" description="Helical" evidence="1">
    <location>
        <begin position="122"/>
        <end position="145"/>
    </location>
</feature>
<keyword evidence="3" id="KW-1185">Reference proteome</keyword>
<comment type="caution">
    <text evidence="2">The sequence shown here is derived from an EMBL/GenBank/DDBJ whole genome shotgun (WGS) entry which is preliminary data.</text>
</comment>
<keyword evidence="1" id="KW-0472">Membrane</keyword>
<evidence type="ECO:0000313" key="3">
    <source>
        <dbReference type="Proteomes" id="UP000594638"/>
    </source>
</evidence>
<feature type="transmembrane region" description="Helical" evidence="1">
    <location>
        <begin position="239"/>
        <end position="263"/>
    </location>
</feature>
<feature type="transmembrane region" description="Helical" evidence="1">
    <location>
        <begin position="63"/>
        <end position="81"/>
    </location>
</feature>
<feature type="transmembrane region" description="Helical" evidence="1">
    <location>
        <begin position="366"/>
        <end position="389"/>
    </location>
</feature>
<feature type="transmembrane region" description="Helical" evidence="1">
    <location>
        <begin position="28"/>
        <end position="51"/>
    </location>
</feature>
<protein>
    <submittedName>
        <fullName evidence="2">Uncharacterized protein</fullName>
    </submittedName>
</protein>
<gene>
    <name evidence="2" type="ORF">OLEA9_A118592</name>
</gene>
<reference evidence="2 3" key="1">
    <citation type="submission" date="2019-12" db="EMBL/GenBank/DDBJ databases">
        <authorList>
            <person name="Alioto T."/>
            <person name="Alioto T."/>
            <person name="Gomez Garrido J."/>
        </authorList>
    </citation>
    <scope>NUCLEOTIDE SEQUENCE [LARGE SCALE GENOMIC DNA]</scope>
</reference>
<name>A0A8S0QAH3_OLEEU</name>
<feature type="transmembrane region" description="Helical" evidence="1">
    <location>
        <begin position="157"/>
        <end position="177"/>
    </location>
</feature>
<dbReference type="PANTHER" id="PTHR35307">
    <property type="entry name" value="PROTEIN, PUTATIVE-RELATED"/>
    <property type="match status" value="1"/>
</dbReference>
<keyword evidence="1" id="KW-1133">Transmembrane helix</keyword>
<dbReference type="Gramene" id="OE9A118592T1">
    <property type="protein sequence ID" value="OE9A118592C1"/>
    <property type="gene ID" value="OE9A118592"/>
</dbReference>
<accession>A0A8S0QAH3</accession>
<evidence type="ECO:0000313" key="2">
    <source>
        <dbReference type="EMBL" id="CAA2961799.1"/>
    </source>
</evidence>
<proteinExistence type="predicted"/>
<keyword evidence="1" id="KW-0812">Transmembrane</keyword>
<dbReference type="PANTHER" id="PTHR35307:SF3">
    <property type="entry name" value="DUF4220 DOMAIN-CONTAINING PROTEIN"/>
    <property type="match status" value="1"/>
</dbReference>
<feature type="transmembrane region" description="Helical" evidence="1">
    <location>
        <begin position="283"/>
        <end position="304"/>
    </location>
</feature>
<dbReference type="Proteomes" id="UP000594638">
    <property type="component" value="Unassembled WGS sequence"/>
</dbReference>
<dbReference type="EMBL" id="CACTIH010000622">
    <property type="protein sequence ID" value="CAA2961799.1"/>
    <property type="molecule type" value="Genomic_DNA"/>
</dbReference>
<organism evidence="2 3">
    <name type="scientific">Olea europaea subsp. europaea</name>
    <dbReference type="NCBI Taxonomy" id="158383"/>
    <lineage>
        <taxon>Eukaryota</taxon>
        <taxon>Viridiplantae</taxon>
        <taxon>Streptophyta</taxon>
        <taxon>Embryophyta</taxon>
        <taxon>Tracheophyta</taxon>
        <taxon>Spermatophyta</taxon>
        <taxon>Magnoliopsida</taxon>
        <taxon>eudicotyledons</taxon>
        <taxon>Gunneridae</taxon>
        <taxon>Pentapetalae</taxon>
        <taxon>asterids</taxon>
        <taxon>lamiids</taxon>
        <taxon>Lamiales</taxon>
        <taxon>Oleaceae</taxon>
        <taxon>Oleeae</taxon>
        <taxon>Olea</taxon>
    </lineage>
</organism>
<sequence>MEHCEEFLERCRYLGYNPRKFSSPMPWIGIYVAFASAICSLAMALDAIIGFFKKKFWFPCRVFTLNAASLTLLAIAVKLPMDLNNPMPRYPDQLAKFGSTVLMSTAMANFMPSLGSMDDKEIFMNMTALGIFVITLTVNVCIQIYTGVIYADWLLQALVMFFIIVMFVIMSFSSLVVPTTKKYLEFEFRKIDSMIASEDPRENGMTAIEKLKEDLKKYWIMSETGNPQFVMARSVTCTACCAICFLNVVMLSIVWIQNIFMYFDYGHHRYFHPASAYGKSTYVIAWIQSIGVIIGTIGPLFRLVRAVKFKRSILKIDNIGFKLEKYWIERLLDWKERPLALRIRNRRCQKVVHKTKDLMLSFCIKIQIAVVAVSKSLLLMSTFLIWPFFSCYFCFLRCRDYLKSNGSKNKQGSGLESKDPDISHYVLHLEGEEQLPRAMGDNYLSVVSKGRRQPSQQLRDLLHELTNFNSLAEFDSSQIPSVLSLEPPNCWKLPVVTLSSILIAIPNIDDDKVESVLNCVRKGMAYVSLVDKVLAKKLDLKKVREAADATWLDVDLLRRWQGEDLRNMATEGKTSKEILEKLCVIANKYVIEFKMKGNIVPENLELSIKVIAANSMYRISRTLLLLYNGISEPSEEEIFKHISILIANILGACLTNIPQVITMNFRSIAPEKREKSVCHAARILGETEEILEVLQKHDLPVLTPEQLLNIDEWRVSMEEKILSSPITASSGTRPSSFNELQTVVDQ</sequence>
<evidence type="ECO:0000256" key="1">
    <source>
        <dbReference type="SAM" id="Phobius"/>
    </source>
</evidence>
<dbReference type="OrthoDB" id="1915303at2759"/>
<feature type="transmembrane region" description="Helical" evidence="1">
    <location>
        <begin position="93"/>
        <end position="110"/>
    </location>
</feature>